<feature type="signal peptide" evidence="1">
    <location>
        <begin position="1"/>
        <end position="15"/>
    </location>
</feature>
<evidence type="ECO:0000313" key="3">
    <source>
        <dbReference type="Proteomes" id="UP000594262"/>
    </source>
</evidence>
<accession>A0A7M5WTU7</accession>
<feature type="chain" id="PRO_5029596509" description="Fibrinogen C-terminal domain-containing protein" evidence="1">
    <location>
        <begin position="16"/>
        <end position="298"/>
    </location>
</feature>
<dbReference type="OrthoDB" id="5958120at2759"/>
<dbReference type="AlphaFoldDB" id="A0A7M5WTU7"/>
<evidence type="ECO:0008006" key="4">
    <source>
        <dbReference type="Google" id="ProtNLM"/>
    </source>
</evidence>
<protein>
    <recommendedName>
        <fullName evidence="4">Fibrinogen C-terminal domain-containing protein</fullName>
    </recommendedName>
</protein>
<evidence type="ECO:0000313" key="2">
    <source>
        <dbReference type="EnsemblMetazoa" id="CLYHEMP012987.1"/>
    </source>
</evidence>
<dbReference type="SUPFAM" id="SSF56496">
    <property type="entry name" value="Fibrinogen C-terminal domain-like"/>
    <property type="match status" value="1"/>
</dbReference>
<name>A0A7M5WTU7_9CNID</name>
<dbReference type="NCBIfam" id="NF040941">
    <property type="entry name" value="GGGWT_bact"/>
    <property type="match status" value="1"/>
</dbReference>
<dbReference type="InterPro" id="IPR014716">
    <property type="entry name" value="Fibrinogen_a/b/g_C_1"/>
</dbReference>
<dbReference type="GeneID" id="136822205"/>
<proteinExistence type="predicted"/>
<dbReference type="Proteomes" id="UP000594262">
    <property type="component" value="Unplaced"/>
</dbReference>
<dbReference type="Gene3D" id="3.90.215.10">
    <property type="entry name" value="Gamma Fibrinogen, chain A, domain 1"/>
    <property type="match status" value="1"/>
</dbReference>
<reference evidence="2" key="1">
    <citation type="submission" date="2021-01" db="UniProtKB">
        <authorList>
            <consortium name="EnsemblMetazoa"/>
        </authorList>
    </citation>
    <scope>IDENTIFICATION</scope>
</reference>
<sequence>MHLYLLLSKFVFVYSQWYVGEEKQQTLTSIVTEDASKPVPAQSPIQCVLKCRRKQKKSFFVKAKNECFCVEEENRGFGTDQESSIEGMLYKEHMECFATSCKELKKICPDCESRIYTLDFDEPTKVFCDMETDGGGWLAIGKIIFDDVSLQSYLGNEVINKPGKISQLQNVQSGQFLLETTALSTLQQYIGFTEFRIKCFKPGHGRTLSVVLSGIQIMSYLLDPLNTVYTGHCGASRFLPDDSSVIGATNCQHTKTGYVGHTEIYSLPFYIAYHDVWLYHFRCDDYSGTLGTWEFYLR</sequence>
<dbReference type="EnsemblMetazoa" id="CLYHEMT012987.1">
    <property type="protein sequence ID" value="CLYHEMP012987.1"/>
    <property type="gene ID" value="CLYHEMG012987"/>
</dbReference>
<evidence type="ECO:0000256" key="1">
    <source>
        <dbReference type="SAM" id="SignalP"/>
    </source>
</evidence>
<dbReference type="InterPro" id="IPR036056">
    <property type="entry name" value="Fibrinogen-like_C"/>
</dbReference>
<organism evidence="2 3">
    <name type="scientific">Clytia hemisphaerica</name>
    <dbReference type="NCBI Taxonomy" id="252671"/>
    <lineage>
        <taxon>Eukaryota</taxon>
        <taxon>Metazoa</taxon>
        <taxon>Cnidaria</taxon>
        <taxon>Hydrozoa</taxon>
        <taxon>Hydroidolina</taxon>
        <taxon>Leptothecata</taxon>
        <taxon>Obeliida</taxon>
        <taxon>Clytiidae</taxon>
        <taxon>Clytia</taxon>
    </lineage>
</organism>
<keyword evidence="1" id="KW-0732">Signal</keyword>
<keyword evidence="3" id="KW-1185">Reference proteome</keyword>
<dbReference type="RefSeq" id="XP_066934549.1">
    <property type="nucleotide sequence ID" value="XM_067078448.1"/>
</dbReference>